<dbReference type="InterPro" id="IPR001623">
    <property type="entry name" value="DnaJ_domain"/>
</dbReference>
<dbReference type="GO" id="GO:0042026">
    <property type="term" value="P:protein refolding"/>
    <property type="evidence" value="ECO:0007669"/>
    <property type="project" value="TreeGrafter"/>
</dbReference>
<dbReference type="Pfam" id="PF00226">
    <property type="entry name" value="DnaJ"/>
    <property type="match status" value="1"/>
</dbReference>
<organism evidence="3">
    <name type="scientific">freshwater metagenome</name>
    <dbReference type="NCBI Taxonomy" id="449393"/>
    <lineage>
        <taxon>unclassified sequences</taxon>
        <taxon>metagenomes</taxon>
        <taxon>ecological metagenomes</taxon>
    </lineage>
</organism>
<dbReference type="SUPFAM" id="SSF46565">
    <property type="entry name" value="Chaperone J-domain"/>
    <property type="match status" value="1"/>
</dbReference>
<dbReference type="PANTHER" id="PTHR43096">
    <property type="entry name" value="DNAJ HOMOLOG 1, MITOCHONDRIAL-RELATED"/>
    <property type="match status" value="1"/>
</dbReference>
<dbReference type="GO" id="GO:0005737">
    <property type="term" value="C:cytoplasm"/>
    <property type="evidence" value="ECO:0007669"/>
    <property type="project" value="TreeGrafter"/>
</dbReference>
<dbReference type="AlphaFoldDB" id="A0A6J6GG59"/>
<dbReference type="InterPro" id="IPR036869">
    <property type="entry name" value="J_dom_sf"/>
</dbReference>
<dbReference type="PROSITE" id="PS00636">
    <property type="entry name" value="DNAJ_1"/>
    <property type="match status" value="1"/>
</dbReference>
<evidence type="ECO:0000313" key="3">
    <source>
        <dbReference type="EMBL" id="CAB4598829.1"/>
    </source>
</evidence>
<feature type="domain" description="J" evidence="2">
    <location>
        <begin position="10"/>
        <end position="75"/>
    </location>
</feature>
<dbReference type="EMBL" id="CAEZUF010000117">
    <property type="protein sequence ID" value="CAB4598829.1"/>
    <property type="molecule type" value="Genomic_DNA"/>
</dbReference>
<dbReference type="PROSITE" id="PS50076">
    <property type="entry name" value="DNAJ_2"/>
    <property type="match status" value="1"/>
</dbReference>
<dbReference type="GO" id="GO:0051082">
    <property type="term" value="F:unfolded protein binding"/>
    <property type="evidence" value="ECO:0007669"/>
    <property type="project" value="InterPro"/>
</dbReference>
<dbReference type="SMART" id="SM00271">
    <property type="entry name" value="DnaJ"/>
    <property type="match status" value="1"/>
</dbReference>
<dbReference type="PRINTS" id="PR00625">
    <property type="entry name" value="JDOMAIN"/>
</dbReference>
<dbReference type="InterPro" id="IPR018253">
    <property type="entry name" value="DnaJ_domain_CS"/>
</dbReference>
<proteinExistence type="predicted"/>
<dbReference type="Gene3D" id="2.60.260.20">
    <property type="entry name" value="Urease metallochaperone UreE, N-terminal domain"/>
    <property type="match status" value="2"/>
</dbReference>
<accession>A0A6J6GG59</accession>
<dbReference type="Gene3D" id="1.10.287.110">
    <property type="entry name" value="DnaJ domain"/>
    <property type="match status" value="1"/>
</dbReference>
<gene>
    <name evidence="3" type="ORF">UFOPK1791_00992</name>
</gene>
<dbReference type="InterPro" id="IPR002939">
    <property type="entry name" value="DnaJ_C"/>
</dbReference>
<dbReference type="PANTHER" id="PTHR43096:SF54">
    <property type="entry name" value="CHAPERONE PROTEIN DNAJ 1"/>
    <property type="match status" value="1"/>
</dbReference>
<keyword evidence="1" id="KW-0346">Stress response</keyword>
<evidence type="ECO:0000256" key="1">
    <source>
        <dbReference type="ARBA" id="ARBA00023016"/>
    </source>
</evidence>
<dbReference type="CDD" id="cd10747">
    <property type="entry name" value="DnaJ_C"/>
    <property type="match status" value="1"/>
</dbReference>
<reference evidence="3" key="1">
    <citation type="submission" date="2020-05" db="EMBL/GenBank/DDBJ databases">
        <authorList>
            <person name="Chiriac C."/>
            <person name="Salcher M."/>
            <person name="Ghai R."/>
            <person name="Kavagutti S V."/>
        </authorList>
    </citation>
    <scope>NUCLEOTIDE SEQUENCE</scope>
</reference>
<sequence length="308" mass="33432">MAAKDIYEKDYYQILGVDKKADAAAIKKKYRTLARTLHPDKTKGDKKLEERFKEVSEAYEILSDDKKRVEYNQAREMFESGAYRSGPTGAGGQNFSGDFSDLFAGDGNNDIFANLFGGGRRGPRKGADVQTEISISFRDSIFGKEVDLRLAGQGNSPTTITTRIPAGIHDLGKVRIKGRGGPGEAGPGDLYVLVNVIPHPIFSRKGDNLLLSLPVTFTEAALGADISIPTMQSEDVTLRIAPGTPSGRTLRVKGRGVKKGVNVGDLLVTVEVQVPQRVDGAAKKALEDFAKATESVNPREEFFEKARV</sequence>
<dbReference type="FunFam" id="2.60.260.20:FF:000013">
    <property type="entry name" value="DnaJ subfamily B member 11"/>
    <property type="match status" value="1"/>
</dbReference>
<evidence type="ECO:0000259" key="2">
    <source>
        <dbReference type="PROSITE" id="PS50076"/>
    </source>
</evidence>
<protein>
    <submittedName>
        <fullName evidence="3">Unannotated protein</fullName>
    </submittedName>
</protein>
<dbReference type="SUPFAM" id="SSF49493">
    <property type="entry name" value="HSP40/DnaJ peptide-binding domain"/>
    <property type="match status" value="2"/>
</dbReference>
<dbReference type="InterPro" id="IPR008971">
    <property type="entry name" value="HSP40/DnaJ_pept-bd"/>
</dbReference>
<dbReference type="CDD" id="cd06257">
    <property type="entry name" value="DnaJ"/>
    <property type="match status" value="1"/>
</dbReference>
<dbReference type="Pfam" id="PF01556">
    <property type="entry name" value="DnaJ_C"/>
    <property type="match status" value="1"/>
</dbReference>
<name>A0A6J6GG59_9ZZZZ</name>